<comment type="cofactor">
    <cofactor evidence="1">
        <name>heme</name>
        <dbReference type="ChEBI" id="CHEBI:30413"/>
    </cofactor>
</comment>
<dbReference type="PROSITE" id="PS00086">
    <property type="entry name" value="CYTOCHROME_P450"/>
    <property type="match status" value="1"/>
</dbReference>
<keyword evidence="6 9" id="KW-0560">Oxidoreductase</keyword>
<comment type="caution">
    <text evidence="10">The sequence shown here is derived from an EMBL/GenBank/DDBJ whole genome shotgun (WGS) entry which is preliminary data.</text>
</comment>
<accession>A0ABR1JEH1</accession>
<keyword evidence="5 9" id="KW-0479">Metal-binding</keyword>
<comment type="pathway">
    <text evidence="2">Secondary metabolite biosynthesis.</text>
</comment>
<gene>
    <name evidence="10" type="ORF">VKT23_009114</name>
</gene>
<comment type="similarity">
    <text evidence="3 9">Belongs to the cytochrome P450 family.</text>
</comment>
<dbReference type="PANTHER" id="PTHR46300">
    <property type="entry name" value="P450, PUTATIVE (EUROFUNG)-RELATED-RELATED"/>
    <property type="match status" value="1"/>
</dbReference>
<evidence type="ECO:0000256" key="2">
    <source>
        <dbReference type="ARBA" id="ARBA00005179"/>
    </source>
</evidence>
<dbReference type="PRINTS" id="PR00463">
    <property type="entry name" value="EP450I"/>
</dbReference>
<name>A0ABR1JEH1_9AGAR</name>
<dbReference type="SUPFAM" id="SSF48264">
    <property type="entry name" value="Cytochrome P450"/>
    <property type="match status" value="1"/>
</dbReference>
<dbReference type="EMBL" id="JBANRG010000015">
    <property type="protein sequence ID" value="KAK7460391.1"/>
    <property type="molecule type" value="Genomic_DNA"/>
</dbReference>
<proteinExistence type="inferred from homology"/>
<dbReference type="InterPro" id="IPR001128">
    <property type="entry name" value="Cyt_P450"/>
</dbReference>
<organism evidence="10 11">
    <name type="scientific">Marasmiellus scandens</name>
    <dbReference type="NCBI Taxonomy" id="2682957"/>
    <lineage>
        <taxon>Eukaryota</taxon>
        <taxon>Fungi</taxon>
        <taxon>Dikarya</taxon>
        <taxon>Basidiomycota</taxon>
        <taxon>Agaricomycotina</taxon>
        <taxon>Agaricomycetes</taxon>
        <taxon>Agaricomycetidae</taxon>
        <taxon>Agaricales</taxon>
        <taxon>Marasmiineae</taxon>
        <taxon>Omphalotaceae</taxon>
        <taxon>Marasmiellus</taxon>
    </lineage>
</organism>
<evidence type="ECO:0000256" key="4">
    <source>
        <dbReference type="ARBA" id="ARBA00022617"/>
    </source>
</evidence>
<evidence type="ECO:0000256" key="1">
    <source>
        <dbReference type="ARBA" id="ARBA00001971"/>
    </source>
</evidence>
<protein>
    <recommendedName>
        <fullName evidence="12">Cytochrome P450</fullName>
    </recommendedName>
</protein>
<dbReference type="InterPro" id="IPR002401">
    <property type="entry name" value="Cyt_P450_E_grp-I"/>
</dbReference>
<dbReference type="Gene3D" id="1.10.630.10">
    <property type="entry name" value="Cytochrome P450"/>
    <property type="match status" value="1"/>
</dbReference>
<dbReference type="InterPro" id="IPR036396">
    <property type="entry name" value="Cyt_P450_sf"/>
</dbReference>
<dbReference type="InterPro" id="IPR017972">
    <property type="entry name" value="Cyt_P450_CS"/>
</dbReference>
<dbReference type="PRINTS" id="PR00385">
    <property type="entry name" value="P450"/>
</dbReference>
<keyword evidence="11" id="KW-1185">Reference proteome</keyword>
<keyword evidence="4 9" id="KW-0349">Heme</keyword>
<dbReference type="Pfam" id="PF00067">
    <property type="entry name" value="p450"/>
    <property type="match status" value="1"/>
</dbReference>
<keyword evidence="7 9" id="KW-0408">Iron</keyword>
<evidence type="ECO:0000256" key="5">
    <source>
        <dbReference type="ARBA" id="ARBA00022723"/>
    </source>
</evidence>
<evidence type="ECO:0008006" key="12">
    <source>
        <dbReference type="Google" id="ProtNLM"/>
    </source>
</evidence>
<reference evidence="10 11" key="1">
    <citation type="submission" date="2024-01" db="EMBL/GenBank/DDBJ databases">
        <title>A draft genome for the cacao thread blight pathogen Marasmiellus scandens.</title>
        <authorList>
            <person name="Baruah I.K."/>
            <person name="Leung J."/>
            <person name="Bukari Y."/>
            <person name="Amoako-Attah I."/>
            <person name="Meinhardt L.W."/>
            <person name="Bailey B.A."/>
            <person name="Cohen S.P."/>
        </authorList>
    </citation>
    <scope>NUCLEOTIDE SEQUENCE [LARGE SCALE GENOMIC DNA]</scope>
    <source>
        <strain evidence="10 11">GH-19</strain>
    </source>
</reference>
<evidence type="ECO:0000256" key="7">
    <source>
        <dbReference type="ARBA" id="ARBA00023004"/>
    </source>
</evidence>
<evidence type="ECO:0000256" key="9">
    <source>
        <dbReference type="RuleBase" id="RU000461"/>
    </source>
</evidence>
<evidence type="ECO:0000256" key="3">
    <source>
        <dbReference type="ARBA" id="ARBA00010617"/>
    </source>
</evidence>
<dbReference type="InterPro" id="IPR050364">
    <property type="entry name" value="Cytochrome_P450_fung"/>
</dbReference>
<evidence type="ECO:0000313" key="10">
    <source>
        <dbReference type="EMBL" id="KAK7460391.1"/>
    </source>
</evidence>
<evidence type="ECO:0000256" key="6">
    <source>
        <dbReference type="ARBA" id="ARBA00023002"/>
    </source>
</evidence>
<dbReference type="Proteomes" id="UP001498398">
    <property type="component" value="Unassembled WGS sequence"/>
</dbReference>
<sequence length="198" mass="22311">MLIHHPELQVRAQAELDSVVHSRLPDFGDRDKLPFIEAIINETMRMYPVTPLALPHHSLEDDIYEGYFIPKGATVVGNAWAILHDEQVYHDPHKFNPDRFLGQNPPPDPALYAFGFGRRICPGRFLALDSAWLVTACILATSTIKKAIDENGKEVEAAIDYVDGLVSHPRPFKCRFVPRSPEALSLMQSGFEHEAEIE</sequence>
<evidence type="ECO:0000256" key="8">
    <source>
        <dbReference type="ARBA" id="ARBA00023033"/>
    </source>
</evidence>
<keyword evidence="8 9" id="KW-0503">Monooxygenase</keyword>
<evidence type="ECO:0000313" key="11">
    <source>
        <dbReference type="Proteomes" id="UP001498398"/>
    </source>
</evidence>